<comment type="caution">
    <text evidence="5">The sequence shown here is derived from an EMBL/GenBank/DDBJ whole genome shotgun (WGS) entry which is preliminary data.</text>
</comment>
<dbReference type="GO" id="GO:0003723">
    <property type="term" value="F:RNA binding"/>
    <property type="evidence" value="ECO:0007669"/>
    <property type="project" value="InterPro"/>
</dbReference>
<feature type="compositionally biased region" description="Basic residues" evidence="4">
    <location>
        <begin position="47"/>
        <end position="56"/>
    </location>
</feature>
<dbReference type="InterPro" id="IPR028271">
    <property type="entry name" value="RAMAC"/>
</dbReference>
<sequence>MEEYEAQFARRFTAQDEEYQQRVQSGARDPPVLEGWRGARGGGRGGGHIRFHHGGHRGGGDWGGPGWRSGPGGNQHNAPNQRPHYKRY</sequence>
<name>A0A8T2LXG8_ASTMX</name>
<comment type="subcellular location">
    <subcellularLocation>
        <location evidence="1">Nucleus</location>
    </subcellularLocation>
</comment>
<dbReference type="PANTHER" id="PTHR48168">
    <property type="entry name" value="RNA GUANINE-7 METHYLTRANSFERASE-ACTIVATING SUBUNIT-LIKE (PSEUDOGENE)-RELATED"/>
    <property type="match status" value="1"/>
</dbReference>
<dbReference type="GO" id="GO:0031533">
    <property type="term" value="C:mRNA capping enzyme complex"/>
    <property type="evidence" value="ECO:0007669"/>
    <property type="project" value="InterPro"/>
</dbReference>
<feature type="region of interest" description="Disordered" evidence="4">
    <location>
        <begin position="16"/>
        <end position="88"/>
    </location>
</feature>
<dbReference type="PANTHER" id="PTHR48168:SF1">
    <property type="entry name" value="RNA GUANINE-N7 METHYLTRANSFERASE ACTIVATING SUBUNIT-RELATED"/>
    <property type="match status" value="1"/>
</dbReference>
<accession>A0A8T2LXG8</accession>
<evidence type="ECO:0000256" key="2">
    <source>
        <dbReference type="ARBA" id="ARBA00023242"/>
    </source>
</evidence>
<evidence type="ECO:0000313" key="5">
    <source>
        <dbReference type="EMBL" id="KAG9273511.1"/>
    </source>
</evidence>
<dbReference type="AlphaFoldDB" id="A0A8T2LXG8"/>
<protein>
    <submittedName>
        <fullName evidence="5">RNMT-activating mini protein</fullName>
    </submittedName>
</protein>
<evidence type="ECO:0000256" key="4">
    <source>
        <dbReference type="SAM" id="MobiDB-lite"/>
    </source>
</evidence>
<reference evidence="5 6" key="1">
    <citation type="submission" date="2021-07" db="EMBL/GenBank/DDBJ databases">
        <authorList>
            <person name="Imarazene B."/>
            <person name="Zahm M."/>
            <person name="Klopp C."/>
            <person name="Cabau C."/>
            <person name="Beille S."/>
            <person name="Jouanno E."/>
            <person name="Castinel A."/>
            <person name="Lluch J."/>
            <person name="Gil L."/>
            <person name="Kuchtly C."/>
            <person name="Lopez Roques C."/>
            <person name="Donnadieu C."/>
            <person name="Parrinello H."/>
            <person name="Journot L."/>
            <person name="Du K."/>
            <person name="Schartl M."/>
            <person name="Retaux S."/>
            <person name="Guiguen Y."/>
        </authorList>
    </citation>
    <scope>NUCLEOTIDE SEQUENCE [LARGE SCALE GENOMIC DNA]</scope>
    <source>
        <strain evidence="5">Pach_M1</strain>
        <tissue evidence="5">Testis</tissue>
    </source>
</reference>
<dbReference type="EMBL" id="JAICCE010000009">
    <property type="protein sequence ID" value="KAG9273511.1"/>
    <property type="molecule type" value="Genomic_DNA"/>
</dbReference>
<evidence type="ECO:0000313" key="6">
    <source>
        <dbReference type="Proteomes" id="UP000752171"/>
    </source>
</evidence>
<feature type="compositionally biased region" description="Gly residues" evidence="4">
    <location>
        <begin position="60"/>
        <end position="73"/>
    </location>
</feature>
<dbReference type="GO" id="GO:0106005">
    <property type="term" value="P:RNA 5'-cap (guanine-N7)-methylation"/>
    <property type="evidence" value="ECO:0007669"/>
    <property type="project" value="InterPro"/>
</dbReference>
<evidence type="ECO:0000256" key="1">
    <source>
        <dbReference type="ARBA" id="ARBA00004123"/>
    </source>
</evidence>
<organism evidence="5 6">
    <name type="scientific">Astyanax mexicanus</name>
    <name type="common">Blind cave fish</name>
    <name type="synonym">Astyanax fasciatus mexicanus</name>
    <dbReference type="NCBI Taxonomy" id="7994"/>
    <lineage>
        <taxon>Eukaryota</taxon>
        <taxon>Metazoa</taxon>
        <taxon>Chordata</taxon>
        <taxon>Craniata</taxon>
        <taxon>Vertebrata</taxon>
        <taxon>Euteleostomi</taxon>
        <taxon>Actinopterygii</taxon>
        <taxon>Neopterygii</taxon>
        <taxon>Teleostei</taxon>
        <taxon>Ostariophysi</taxon>
        <taxon>Characiformes</taxon>
        <taxon>Characoidei</taxon>
        <taxon>Acestrorhamphidae</taxon>
        <taxon>Acestrorhamphinae</taxon>
        <taxon>Astyanax</taxon>
    </lineage>
</organism>
<dbReference type="Pfam" id="PF15320">
    <property type="entry name" value="RAM"/>
    <property type="match status" value="1"/>
</dbReference>
<keyword evidence="2" id="KW-0539">Nucleus</keyword>
<evidence type="ECO:0000256" key="3">
    <source>
        <dbReference type="ARBA" id="ARBA00034716"/>
    </source>
</evidence>
<dbReference type="Proteomes" id="UP000752171">
    <property type="component" value="Unassembled WGS sequence"/>
</dbReference>
<gene>
    <name evidence="5" type="ORF">AMEX_G12661</name>
</gene>
<comment type="similarity">
    <text evidence="3">Belongs to the RAM family.</text>
</comment>
<proteinExistence type="inferred from homology"/>